<sequence length="240" mass="27037">MDTSLLTTKFNIPNPSSGPASITIPPCSAGSMAMTTSLRGSPLQRHCKVVKIYNGGNRMVQIRASDSAAKRVVPSYANYAVPIENQTTSSFITRPLAEILRDMNKRVPDKVLKVRMDEGVPLKYIPWYHANRMLSFYAPGWSGEVRNITFSSDGKTVSVVYRVTIRGLDGEAWRESSGTATLDDVHFGDPVQKAEGMAFRRACARFEKWAYNHELRSKIGKERQWLCTSVPRHWTQQMMF</sequence>
<dbReference type="Proteomes" id="UP001605036">
    <property type="component" value="Unassembled WGS sequence"/>
</dbReference>
<dbReference type="PANTHER" id="PTHR34050:SF3">
    <property type="entry name" value="DNA REPAIR RAD52-LIKE PROTEIN 2, CHLOROPLASTIC"/>
    <property type="match status" value="1"/>
</dbReference>
<name>A0ABD1XHN4_9MARC</name>
<organism evidence="1 2">
    <name type="scientific">Riccia fluitans</name>
    <dbReference type="NCBI Taxonomy" id="41844"/>
    <lineage>
        <taxon>Eukaryota</taxon>
        <taxon>Viridiplantae</taxon>
        <taxon>Streptophyta</taxon>
        <taxon>Embryophyta</taxon>
        <taxon>Marchantiophyta</taxon>
        <taxon>Marchantiopsida</taxon>
        <taxon>Marchantiidae</taxon>
        <taxon>Marchantiales</taxon>
        <taxon>Ricciaceae</taxon>
        <taxon>Riccia</taxon>
    </lineage>
</organism>
<gene>
    <name evidence="1" type="ORF">R1flu_025984</name>
</gene>
<evidence type="ECO:0000313" key="1">
    <source>
        <dbReference type="EMBL" id="KAL2607411.1"/>
    </source>
</evidence>
<dbReference type="PANTHER" id="PTHR34050">
    <property type="entry name" value="DNA REPAIR RAD52-LIKE PROTEIN 2, CHLOROPLASTIC"/>
    <property type="match status" value="1"/>
</dbReference>
<proteinExistence type="predicted"/>
<dbReference type="InterPro" id="IPR037489">
    <property type="entry name" value="RAD52-like"/>
</dbReference>
<dbReference type="AlphaFoldDB" id="A0ABD1XHN4"/>
<evidence type="ECO:0000313" key="2">
    <source>
        <dbReference type="Proteomes" id="UP001605036"/>
    </source>
</evidence>
<keyword evidence="2" id="KW-1185">Reference proteome</keyword>
<protein>
    <submittedName>
        <fullName evidence="1">Uncharacterized protein</fullName>
    </submittedName>
</protein>
<accession>A0ABD1XHN4</accession>
<reference evidence="1 2" key="1">
    <citation type="submission" date="2024-09" db="EMBL/GenBank/DDBJ databases">
        <title>Chromosome-scale assembly of Riccia fluitans.</title>
        <authorList>
            <person name="Paukszto L."/>
            <person name="Sawicki J."/>
            <person name="Karawczyk K."/>
            <person name="Piernik-Szablinska J."/>
            <person name="Szczecinska M."/>
            <person name="Mazdziarz M."/>
        </authorList>
    </citation>
    <scope>NUCLEOTIDE SEQUENCE [LARGE SCALE GENOMIC DNA]</scope>
    <source>
        <strain evidence="1">Rf_01</strain>
        <tissue evidence="1">Aerial parts of the thallus</tissue>
    </source>
</reference>
<dbReference type="EMBL" id="JBHFFA010000008">
    <property type="protein sequence ID" value="KAL2607411.1"/>
    <property type="molecule type" value="Genomic_DNA"/>
</dbReference>
<comment type="caution">
    <text evidence="1">The sequence shown here is derived from an EMBL/GenBank/DDBJ whole genome shotgun (WGS) entry which is preliminary data.</text>
</comment>